<evidence type="ECO:0000313" key="1">
    <source>
        <dbReference type="EMBL" id="GAB1584068.1"/>
    </source>
</evidence>
<gene>
    <name evidence="1" type="ORF">PPNSA23_40110</name>
</gene>
<keyword evidence="2" id="KW-1185">Reference proteome</keyword>
<dbReference type="Proteomes" id="UP001628091">
    <property type="component" value="Unassembled WGS sequence"/>
</dbReference>
<dbReference type="EMBL" id="BAAFZP010000002">
    <property type="protein sequence ID" value="GAB1584068.1"/>
    <property type="molecule type" value="Genomic_DNA"/>
</dbReference>
<sequence>MQSMPKTTFVAYSSKIEEVSAAVFDAVRKANARTLPIRFEPWQFNDVAGLPLVSPILEKIDDSPFLVADITTLNLNVIYEIGFAIGRGKRVFIIRHAGIAGDKELANSAGIFDTLGYHEYSSVEDLAHRISAEIEESPLPIAHPPDRKALVYVLEPPSRSQAVSILVSRMKKAGFYHYRSFQPGEDTRLSATDAIRQVAVSSGVFVPLQESHTPGANIHNIRAMFVLGLADGMSTPRLAIAPSGFPIPLDIRDTVKPYQRAEDIIEAVAEFSPSVVSHASRLDPSELEGTSVLQALNIGDSRAENEMTTLGRYYMRTDQSERALRGEVNLVVGRKGSGKTATLIRVRDKMRGDRRNIVVDLLPDGYQLIKLKEDILEYLTEGARQHLITAFWEYLILLEVTYKLLEKDADTHRRDHNLFQLYVDLKQAYEVEDFSSEGDFSERLLNLSQRLTNGYRSRFGKQDTQKLTAAAVTELLYTHDLKKLRQKVSDYLNFKESVWILFDNLDKGWSTQGVDVIDAIVLRCLVDAGRKLEREFQKAGHDLHCIVFVRNDVYDHLMRNSPDYGKELRAQVDWSDPDLLREMFRLRLASGLGADNANLEFEKIWREICVSHYQGEESSAFLIDRTLMRPRNFIKLFNHCRGFATTLNHSRIEEDDIEKGVAAYSNDLREELNRELTDVMPYAKDLLYHFMDAQAVITRAELDGVLASAGIGTADYEDVIKFLLYYGVLGITASGQEHFIYNVNYDMKVLEVRIARSGANTRYIVNPAFWPGLGISPPPPDILLSTAVS</sequence>
<evidence type="ECO:0008006" key="3">
    <source>
        <dbReference type="Google" id="ProtNLM"/>
    </source>
</evidence>
<organism evidence="1 2">
    <name type="scientific">Phyllobacterium phragmitis</name>
    <dbReference type="NCBI Taxonomy" id="2670329"/>
    <lineage>
        <taxon>Bacteria</taxon>
        <taxon>Pseudomonadati</taxon>
        <taxon>Pseudomonadota</taxon>
        <taxon>Alphaproteobacteria</taxon>
        <taxon>Hyphomicrobiales</taxon>
        <taxon>Phyllobacteriaceae</taxon>
        <taxon>Phyllobacterium</taxon>
    </lineage>
</organism>
<dbReference type="NCBIfam" id="NF047389">
    <property type="entry name" value="ATPase_Sll1717"/>
    <property type="match status" value="1"/>
</dbReference>
<proteinExistence type="predicted"/>
<dbReference type="InterPro" id="IPR059206">
    <property type="entry name" value="Sll1717-like"/>
</dbReference>
<protein>
    <recommendedName>
        <fullName evidence="3">TIR domain-containing protein</fullName>
    </recommendedName>
</protein>
<evidence type="ECO:0000313" key="2">
    <source>
        <dbReference type="Proteomes" id="UP001628091"/>
    </source>
</evidence>
<accession>A0ABQ0H587</accession>
<comment type="caution">
    <text evidence="1">The sequence shown here is derived from an EMBL/GenBank/DDBJ whole genome shotgun (WGS) entry which is preliminary data.</text>
</comment>
<reference evidence="1 2" key="1">
    <citation type="submission" date="2024-10" db="EMBL/GenBank/DDBJ databases">
        <title>Isolation, draft genome sequencing and identification of Phyllobacterium sp. NSA23, isolated from leaf soil.</title>
        <authorList>
            <person name="Akita H."/>
        </authorList>
    </citation>
    <scope>NUCLEOTIDE SEQUENCE [LARGE SCALE GENOMIC DNA]</scope>
    <source>
        <strain evidence="1 2">NSA23</strain>
    </source>
</reference>
<name>A0ABQ0H587_9HYPH</name>